<dbReference type="GO" id="GO:0050830">
    <property type="term" value="P:defense response to Gram-positive bacterium"/>
    <property type="evidence" value="ECO:0007669"/>
    <property type="project" value="Ensembl"/>
</dbReference>
<dbReference type="GO" id="GO:0002218">
    <property type="term" value="P:activation of innate immune response"/>
    <property type="evidence" value="ECO:0000318"/>
    <property type="project" value="GO_Central"/>
</dbReference>
<dbReference type="GO" id="GO:0002588">
    <property type="term" value="P:positive regulation of antigen processing and presentation of peptide antigen via MHC class II"/>
    <property type="evidence" value="ECO:0007669"/>
    <property type="project" value="Ensembl"/>
</dbReference>
<dbReference type="GO" id="GO:0050729">
    <property type="term" value="P:positive regulation of inflammatory response"/>
    <property type="evidence" value="ECO:0007669"/>
    <property type="project" value="Ensembl"/>
</dbReference>
<dbReference type="GO" id="GO:0045087">
    <property type="term" value="P:innate immune response"/>
    <property type="evidence" value="ECO:0007669"/>
    <property type="project" value="UniProtKB-KW"/>
</dbReference>
<dbReference type="GO" id="GO:0042803">
    <property type="term" value="F:protein homodimerization activity"/>
    <property type="evidence" value="ECO:0007669"/>
    <property type="project" value="Ensembl"/>
</dbReference>
<dbReference type="GO" id="GO:0030838">
    <property type="term" value="P:positive regulation of actin filament polymerization"/>
    <property type="evidence" value="ECO:0007669"/>
    <property type="project" value="Ensembl"/>
</dbReference>
<dbReference type="GO" id="GO:0070700">
    <property type="term" value="F:BMP receptor binding"/>
    <property type="evidence" value="ECO:0007669"/>
    <property type="project" value="Ensembl"/>
</dbReference>
<gene>
    <name evidence="18" type="primary">PYCARD</name>
</gene>
<dbReference type="GO" id="GO:0005654">
    <property type="term" value="C:nucleoplasm"/>
    <property type="evidence" value="ECO:0007669"/>
    <property type="project" value="Ensembl"/>
</dbReference>
<keyword evidence="19" id="KW-1185">Reference proteome</keyword>
<dbReference type="GO" id="GO:0005634">
    <property type="term" value="C:nucleus"/>
    <property type="evidence" value="ECO:0000318"/>
    <property type="project" value="GO_Central"/>
</dbReference>
<dbReference type="GO" id="GO:0008385">
    <property type="term" value="C:IkappaB kinase complex"/>
    <property type="evidence" value="ECO:0007669"/>
    <property type="project" value="Ensembl"/>
</dbReference>
<dbReference type="GO" id="GO:0032760">
    <property type="term" value="P:positive regulation of tumor necrosis factor production"/>
    <property type="evidence" value="ECO:0007669"/>
    <property type="project" value="Ensembl"/>
</dbReference>
<evidence type="ECO:0000256" key="13">
    <source>
        <dbReference type="ARBA" id="ARBA00023233"/>
    </source>
</evidence>
<dbReference type="GO" id="GO:0072558">
    <property type="term" value="C:NLRP1 inflammasome complex"/>
    <property type="evidence" value="ECO:0007669"/>
    <property type="project" value="Ensembl"/>
</dbReference>
<dbReference type="GO" id="GO:0010506">
    <property type="term" value="P:regulation of autophagy"/>
    <property type="evidence" value="ECO:0007669"/>
    <property type="project" value="Ensembl"/>
</dbReference>
<dbReference type="GO" id="GO:0140608">
    <property type="term" value="F:cysteine-type endopeptidase activator activity"/>
    <property type="evidence" value="ECO:0000318"/>
    <property type="project" value="GO_Central"/>
</dbReference>
<dbReference type="GO" id="GO:1901224">
    <property type="term" value="P:positive regulation of non-canonical NF-kappaB signal transduction"/>
    <property type="evidence" value="ECO:0007669"/>
    <property type="project" value="Ensembl"/>
</dbReference>
<protein>
    <recommendedName>
        <fullName evidence="14">Apoptosis-associated speck-like protein containing a CARD</fullName>
    </recommendedName>
    <alternativeName>
        <fullName evidence="15">PYD and CARD domain-containing protein</fullName>
    </alternativeName>
</protein>
<keyword evidence="11" id="KW-0496">Mitochondrion</keyword>
<dbReference type="PROSITE" id="PS50209">
    <property type="entry name" value="CARD"/>
    <property type="match status" value="1"/>
</dbReference>
<dbReference type="GO" id="GO:0071222">
    <property type="term" value="P:cellular response to lipopolysaccharide"/>
    <property type="evidence" value="ECO:0007669"/>
    <property type="project" value="Ensembl"/>
</dbReference>
<dbReference type="GO" id="GO:1900016">
    <property type="term" value="P:negative regulation of cytokine production involved in inflammatory response"/>
    <property type="evidence" value="ECO:0007669"/>
    <property type="project" value="Ensembl"/>
</dbReference>
<evidence type="ECO:0000256" key="7">
    <source>
        <dbReference type="ARBA" id="ARBA00022588"/>
    </source>
</evidence>
<dbReference type="eggNOG" id="ENOG502S3G5">
    <property type="taxonomic scope" value="Eukaryota"/>
</dbReference>
<dbReference type="GO" id="GO:0032090">
    <property type="term" value="F:Pyrin domain binding"/>
    <property type="evidence" value="ECO:0007669"/>
    <property type="project" value="Ensembl"/>
</dbReference>
<keyword evidence="4" id="KW-0963">Cytoplasm</keyword>
<dbReference type="GO" id="GO:0032729">
    <property type="term" value="P:positive regulation of type II interferon production"/>
    <property type="evidence" value="ECO:0007669"/>
    <property type="project" value="Ensembl"/>
</dbReference>
<evidence type="ECO:0000256" key="12">
    <source>
        <dbReference type="ARBA" id="ARBA00023198"/>
    </source>
</evidence>
<evidence type="ECO:0000256" key="3">
    <source>
        <dbReference type="ARBA" id="ARBA00004240"/>
    </source>
</evidence>
<evidence type="ECO:0000256" key="10">
    <source>
        <dbReference type="ARBA" id="ARBA00022859"/>
    </source>
</evidence>
<dbReference type="PANTHER" id="PTHR46985">
    <property type="entry name" value="NACHT, LRR AND PYD DOMAINS-CONTAINING PROTEIN 1"/>
    <property type="match status" value="1"/>
</dbReference>
<dbReference type="GO" id="GO:0071347">
    <property type="term" value="P:cellular response to interleukin-1"/>
    <property type="evidence" value="ECO:0007669"/>
    <property type="project" value="Ensembl"/>
</dbReference>
<dbReference type="GO" id="GO:2001242">
    <property type="term" value="P:regulation of intrinsic apoptotic signaling pathway"/>
    <property type="evidence" value="ECO:0007669"/>
    <property type="project" value="Ensembl"/>
</dbReference>
<keyword evidence="13" id="KW-1271">Inflammasome</keyword>
<keyword evidence="12" id="KW-0395">Inflammatory response</keyword>
<dbReference type="GO" id="GO:0033209">
    <property type="term" value="P:tumor necrosis factor-mediated signaling pathway"/>
    <property type="evidence" value="ECO:0007669"/>
    <property type="project" value="Ensembl"/>
</dbReference>
<comment type="subcellular location">
    <subcellularLocation>
        <location evidence="3">Endoplasmic reticulum</location>
    </subcellularLocation>
    <subcellularLocation>
        <location evidence="1">Inflammasome</location>
    </subcellularLocation>
    <subcellularLocation>
        <location evidence="2">Mitochondrion</location>
    </subcellularLocation>
</comment>
<evidence type="ECO:0000259" key="16">
    <source>
        <dbReference type="PROSITE" id="PS50209"/>
    </source>
</evidence>
<dbReference type="Pfam" id="PF00619">
    <property type="entry name" value="CARD"/>
    <property type="match status" value="1"/>
</dbReference>
<dbReference type="GO" id="GO:0051260">
    <property type="term" value="P:protein homooligomerization"/>
    <property type="evidence" value="ECO:0007669"/>
    <property type="project" value="Ensembl"/>
</dbReference>
<dbReference type="GO" id="GO:0017024">
    <property type="term" value="F:myosin I binding"/>
    <property type="evidence" value="ECO:0007669"/>
    <property type="project" value="Ensembl"/>
</dbReference>
<dbReference type="GO" id="GO:0050766">
    <property type="term" value="P:positive regulation of phagocytosis"/>
    <property type="evidence" value="ECO:0007669"/>
    <property type="project" value="Ensembl"/>
</dbReference>
<dbReference type="FunFam" id="1.10.533.10:FF:000053">
    <property type="entry name" value="Apoptosis-associated speck-like protein containing a CARD"/>
    <property type="match status" value="1"/>
</dbReference>
<dbReference type="GO" id="GO:0002230">
    <property type="term" value="P:positive regulation of defense response to virus by host"/>
    <property type="evidence" value="ECO:0007669"/>
    <property type="project" value="Ensembl"/>
</dbReference>
<dbReference type="FunFam" id="1.10.533.10:FF:000013">
    <property type="entry name" value="Apoptosis-associated speck-like protein containing a CARD"/>
    <property type="match status" value="1"/>
</dbReference>
<dbReference type="PANTHER" id="PTHR46985:SF2">
    <property type="entry name" value="APOPTOSIS-ASSOCIATED SPECK-LIKE PROTEIN CONTAINING A CARD"/>
    <property type="match status" value="1"/>
</dbReference>
<dbReference type="GO" id="GO:0097169">
    <property type="term" value="C:AIM2 inflammasome complex"/>
    <property type="evidence" value="ECO:0007669"/>
    <property type="project" value="Ensembl"/>
</dbReference>
<dbReference type="GO" id="GO:0140738">
    <property type="term" value="C:NLRP6 inflammasome complex"/>
    <property type="evidence" value="ECO:0007669"/>
    <property type="project" value="Ensembl"/>
</dbReference>
<dbReference type="GO" id="GO:0032722">
    <property type="term" value="P:positive regulation of chemokine production"/>
    <property type="evidence" value="ECO:0007669"/>
    <property type="project" value="Ensembl"/>
</dbReference>
<reference evidence="18 19" key="1">
    <citation type="journal article" date="2008" name="Nature">
        <title>Genome analysis of the platypus reveals unique signatures of evolution.</title>
        <authorList>
            <person name="Warren W.C."/>
            <person name="Hillier L.W."/>
            <person name="Marshall Graves J.A."/>
            <person name="Birney E."/>
            <person name="Ponting C.P."/>
            <person name="Grutzner F."/>
            <person name="Belov K."/>
            <person name="Miller W."/>
            <person name="Clarke L."/>
            <person name="Chinwalla A.T."/>
            <person name="Yang S.P."/>
            <person name="Heger A."/>
            <person name="Locke D.P."/>
            <person name="Miethke P."/>
            <person name="Waters P.D."/>
            <person name="Veyrunes F."/>
            <person name="Fulton L."/>
            <person name="Fulton B."/>
            <person name="Graves T."/>
            <person name="Wallis J."/>
            <person name="Puente X.S."/>
            <person name="Lopez-Otin C."/>
            <person name="Ordonez G.R."/>
            <person name="Eichler E.E."/>
            <person name="Chen L."/>
            <person name="Cheng Z."/>
            <person name="Deakin J.E."/>
            <person name="Alsop A."/>
            <person name="Thompson K."/>
            <person name="Kirby P."/>
            <person name="Papenfuss A.T."/>
            <person name="Wakefield M.J."/>
            <person name="Olender T."/>
            <person name="Lancet D."/>
            <person name="Huttley G.A."/>
            <person name="Smit A.F."/>
            <person name="Pask A."/>
            <person name="Temple-Smith P."/>
            <person name="Batzer M.A."/>
            <person name="Walker J.A."/>
            <person name="Konkel M.K."/>
            <person name="Harris R.S."/>
            <person name="Whittington C.M."/>
            <person name="Wong E.S."/>
            <person name="Gemmell N.J."/>
            <person name="Buschiazzo E."/>
            <person name="Vargas Jentzsch I.M."/>
            <person name="Merkel A."/>
            <person name="Schmitz J."/>
            <person name="Zemann A."/>
            <person name="Churakov G."/>
            <person name="Kriegs J.O."/>
            <person name="Brosius J."/>
            <person name="Murchison E.P."/>
            <person name="Sachidanandam R."/>
            <person name="Smith C."/>
            <person name="Hannon G.J."/>
            <person name="Tsend-Ayush E."/>
            <person name="McMillan D."/>
            <person name="Attenborough R."/>
            <person name="Rens W."/>
            <person name="Ferguson-Smith M."/>
            <person name="Lefevre C.M."/>
            <person name="Sharp J.A."/>
            <person name="Nicholas K.R."/>
            <person name="Ray D.A."/>
            <person name="Kube M."/>
            <person name="Reinhardt R."/>
            <person name="Pringle T.H."/>
            <person name="Taylor J."/>
            <person name="Jones R.C."/>
            <person name="Nixon B."/>
            <person name="Dacheux J.L."/>
            <person name="Niwa H."/>
            <person name="Sekita Y."/>
            <person name="Huang X."/>
            <person name="Stark A."/>
            <person name="Kheradpour P."/>
            <person name="Kellis M."/>
            <person name="Flicek P."/>
            <person name="Chen Y."/>
            <person name="Webber C."/>
            <person name="Hardison R."/>
            <person name="Nelson J."/>
            <person name="Hallsworth-Pepin K."/>
            <person name="Delehaunty K."/>
            <person name="Markovic C."/>
            <person name="Minx P."/>
            <person name="Feng Y."/>
            <person name="Kremitzki C."/>
            <person name="Mitreva M."/>
            <person name="Glasscock J."/>
            <person name="Wylie T."/>
            <person name="Wohldmann P."/>
            <person name="Thiru P."/>
            <person name="Nhan M.N."/>
            <person name="Pohl C.S."/>
            <person name="Smith S.M."/>
            <person name="Hou S."/>
            <person name="Nefedov M."/>
            <person name="de Jong P.J."/>
            <person name="Renfree M.B."/>
            <person name="Mardis E.R."/>
            <person name="Wilson R.K."/>
        </authorList>
    </citation>
    <scope>NUCLEOTIDE SEQUENCE [LARGE SCALE GENOMIC DNA]</scope>
    <source>
        <strain evidence="18 19">Glennie</strain>
    </source>
</reference>
<dbReference type="GO" id="GO:0005138">
    <property type="term" value="F:interleukin-6 receptor binding"/>
    <property type="evidence" value="ECO:0007669"/>
    <property type="project" value="Ensembl"/>
</dbReference>
<evidence type="ECO:0000256" key="5">
    <source>
        <dbReference type="ARBA" id="ARBA00022499"/>
    </source>
</evidence>
<dbReference type="GO" id="GO:0090200">
    <property type="term" value="P:positive regulation of release of cytochrome c from mitochondria"/>
    <property type="evidence" value="ECO:0007669"/>
    <property type="project" value="Ensembl"/>
</dbReference>
<organism evidence="18 19">
    <name type="scientific">Ornithorhynchus anatinus</name>
    <name type="common">Duckbill platypus</name>
    <dbReference type="NCBI Taxonomy" id="9258"/>
    <lineage>
        <taxon>Eukaryota</taxon>
        <taxon>Metazoa</taxon>
        <taxon>Chordata</taxon>
        <taxon>Craniata</taxon>
        <taxon>Vertebrata</taxon>
        <taxon>Euteleostomi</taxon>
        <taxon>Mammalia</taxon>
        <taxon>Monotremata</taxon>
        <taxon>Ornithorhynchidae</taxon>
        <taxon>Ornithorhynchus</taxon>
    </lineage>
</organism>
<dbReference type="GO" id="GO:0051607">
    <property type="term" value="P:defense response to virus"/>
    <property type="evidence" value="ECO:0007669"/>
    <property type="project" value="Ensembl"/>
</dbReference>
<dbReference type="GO" id="GO:0032688">
    <property type="term" value="P:negative regulation of interferon-beta production"/>
    <property type="evidence" value="ECO:0007669"/>
    <property type="project" value="Ensembl"/>
</dbReference>
<dbReference type="InterPro" id="IPR001315">
    <property type="entry name" value="CARD"/>
</dbReference>
<dbReference type="OMA" id="SRETNQA"/>
<dbReference type="STRING" id="9258.ENSOANP00000002200"/>
<dbReference type="GO" id="GO:0005783">
    <property type="term" value="C:endoplasmic reticulum"/>
    <property type="evidence" value="ECO:0007669"/>
    <property type="project" value="UniProtKB-SubCell"/>
</dbReference>
<feature type="domain" description="Pyrin" evidence="17">
    <location>
        <begin position="1"/>
        <end position="91"/>
    </location>
</feature>
<evidence type="ECO:0000256" key="8">
    <source>
        <dbReference type="ARBA" id="ARBA00022703"/>
    </source>
</evidence>
<sequence length="191" mass="21311">MGSARDHILTALENLTSDEFKKFKTKLLSCPLREGFGRIPRGPLMNMDVIDLTDKIVTTYMENYGLELTTAILRDINQAEAAALQKAAGAAAPRVGPSKIALGEAEQQHFMDKHRQALINRVTSVDALLDALYGKVLSEQQYQEVRAEKPSANQMRKLFSFSVAWNRSCKDQLFQALKATHPFLVSDLENS</sequence>
<dbReference type="GO" id="GO:0010803">
    <property type="term" value="P:regulation of tumor necrosis factor-mediated signaling pathway"/>
    <property type="evidence" value="ECO:0007669"/>
    <property type="project" value="Ensembl"/>
</dbReference>
<name>F7DDL2_ORNAN</name>
<dbReference type="GO" id="GO:0031647">
    <property type="term" value="P:regulation of protein stability"/>
    <property type="evidence" value="ECO:0007669"/>
    <property type="project" value="Ensembl"/>
</dbReference>
<reference evidence="18" key="2">
    <citation type="submission" date="2025-08" db="UniProtKB">
        <authorList>
            <consortium name="Ensembl"/>
        </authorList>
    </citation>
    <scope>IDENTIFICATION</scope>
    <source>
        <strain evidence="18">Glennie</strain>
    </source>
</reference>
<keyword evidence="5" id="KW-1017">Isopeptide bond</keyword>
<dbReference type="Bgee" id="ENSOANG00000001386">
    <property type="expression patterns" value="Expressed in liver and 8 other cell types or tissues"/>
</dbReference>
<dbReference type="GO" id="GO:0038187">
    <property type="term" value="F:pattern recognition receptor activity"/>
    <property type="evidence" value="ECO:0000318"/>
    <property type="project" value="GO_Central"/>
</dbReference>
<evidence type="ECO:0000256" key="6">
    <source>
        <dbReference type="ARBA" id="ARBA00022553"/>
    </source>
</evidence>
<accession>F7DDL2</accession>
<evidence type="ECO:0000313" key="18">
    <source>
        <dbReference type="Ensembl" id="ENSOANP00000002200.4"/>
    </source>
</evidence>
<dbReference type="GO" id="GO:0000139">
    <property type="term" value="C:Golgi membrane"/>
    <property type="evidence" value="ECO:0007669"/>
    <property type="project" value="Ensembl"/>
</dbReference>
<evidence type="ECO:0000256" key="11">
    <source>
        <dbReference type="ARBA" id="ARBA00023128"/>
    </source>
</evidence>
<reference evidence="18" key="3">
    <citation type="submission" date="2025-09" db="UniProtKB">
        <authorList>
            <consortium name="Ensembl"/>
        </authorList>
    </citation>
    <scope>IDENTIFICATION</scope>
    <source>
        <strain evidence="18">Glennie</strain>
    </source>
</reference>
<evidence type="ECO:0000256" key="15">
    <source>
        <dbReference type="ARBA" id="ARBA00077095"/>
    </source>
</evidence>
<dbReference type="Proteomes" id="UP000002279">
    <property type="component" value="Chromosome 2"/>
</dbReference>
<evidence type="ECO:0000256" key="1">
    <source>
        <dbReference type="ARBA" id="ARBA00004110"/>
    </source>
</evidence>
<dbReference type="InterPro" id="IPR004020">
    <property type="entry name" value="DAPIN"/>
</dbReference>
<dbReference type="GO" id="GO:0042771">
    <property type="term" value="P:intrinsic apoptotic signaling pathway in response to DNA damage by p53 class mediator"/>
    <property type="evidence" value="ECO:0007669"/>
    <property type="project" value="Ensembl"/>
</dbReference>
<evidence type="ECO:0000256" key="14">
    <source>
        <dbReference type="ARBA" id="ARBA00071453"/>
    </source>
</evidence>
<dbReference type="GO" id="GO:0043124">
    <property type="term" value="P:negative regulation of canonical NF-kappaB signal transduction"/>
    <property type="evidence" value="ECO:0007669"/>
    <property type="project" value="Ensembl"/>
</dbReference>
<dbReference type="GO" id="GO:2001238">
    <property type="term" value="P:positive regulation of extrinsic apoptotic signaling pathway"/>
    <property type="evidence" value="ECO:0007669"/>
    <property type="project" value="Ensembl"/>
</dbReference>
<dbReference type="GO" id="GO:0060907">
    <property type="term" value="P:positive regulation of macrophage cytokine production"/>
    <property type="evidence" value="ECO:0007669"/>
    <property type="project" value="Ensembl"/>
</dbReference>
<dbReference type="GO" id="GO:0005739">
    <property type="term" value="C:mitochondrion"/>
    <property type="evidence" value="ECO:0007669"/>
    <property type="project" value="UniProtKB-SubCell"/>
</dbReference>
<keyword evidence="6" id="KW-0597">Phosphoprotein</keyword>
<evidence type="ECO:0000256" key="2">
    <source>
        <dbReference type="ARBA" id="ARBA00004173"/>
    </source>
</evidence>
<dbReference type="FunCoup" id="F7DDL2">
    <property type="interactions" value="435"/>
</dbReference>
<dbReference type="GO" id="GO:2000406">
    <property type="term" value="P:positive regulation of T cell migration"/>
    <property type="evidence" value="ECO:0007669"/>
    <property type="project" value="Ensembl"/>
</dbReference>
<dbReference type="AlphaFoldDB" id="F7DDL2"/>
<dbReference type="CDD" id="cd08321">
    <property type="entry name" value="Pyrin_ASC-like"/>
    <property type="match status" value="1"/>
</dbReference>
<dbReference type="PROSITE" id="PS50824">
    <property type="entry name" value="DAPIN"/>
    <property type="match status" value="1"/>
</dbReference>
<dbReference type="GO" id="GO:0005576">
    <property type="term" value="C:extracellular region"/>
    <property type="evidence" value="ECO:0007669"/>
    <property type="project" value="Ensembl"/>
</dbReference>
<dbReference type="Pfam" id="PF02758">
    <property type="entry name" value="PYRIN"/>
    <property type="match status" value="1"/>
</dbReference>
<evidence type="ECO:0000256" key="4">
    <source>
        <dbReference type="ARBA" id="ARBA00022490"/>
    </source>
</evidence>
<evidence type="ECO:0000259" key="17">
    <source>
        <dbReference type="PROSITE" id="PS50824"/>
    </source>
</evidence>
<dbReference type="GO" id="GO:0032757">
    <property type="term" value="P:positive regulation of interleukin-8 production"/>
    <property type="evidence" value="ECO:0007669"/>
    <property type="project" value="Ensembl"/>
</dbReference>
<dbReference type="GO" id="GO:0032755">
    <property type="term" value="P:positive regulation of interleukin-6 production"/>
    <property type="evidence" value="ECO:0007669"/>
    <property type="project" value="Ensembl"/>
</dbReference>
<dbReference type="Ensembl" id="ENSOANT00000002201.4">
    <property type="protein sequence ID" value="ENSOANP00000002200.4"/>
    <property type="gene ID" value="ENSOANG00000001386.4"/>
</dbReference>
<dbReference type="OrthoDB" id="10058437at2759"/>
<dbReference type="GO" id="GO:0070374">
    <property type="term" value="P:positive regulation of ERK1 and ERK2 cascade"/>
    <property type="evidence" value="ECO:0007669"/>
    <property type="project" value="Ensembl"/>
</dbReference>
<dbReference type="SUPFAM" id="SSF47986">
    <property type="entry name" value="DEATH domain"/>
    <property type="match status" value="2"/>
</dbReference>
<feature type="domain" description="CARD" evidence="16">
    <location>
        <begin position="103"/>
        <end position="191"/>
    </location>
</feature>
<dbReference type="GO" id="GO:0002020">
    <property type="term" value="F:protease binding"/>
    <property type="evidence" value="ECO:0007669"/>
    <property type="project" value="Ensembl"/>
</dbReference>
<dbReference type="GO" id="GO:0044351">
    <property type="term" value="P:macropinocytosis"/>
    <property type="evidence" value="ECO:0007669"/>
    <property type="project" value="Ensembl"/>
</dbReference>
<dbReference type="InterPro" id="IPR051249">
    <property type="entry name" value="NLRP_Inflammasome"/>
</dbReference>
<dbReference type="CDD" id="cd08330">
    <property type="entry name" value="CARD_ASC_NALP1"/>
    <property type="match status" value="1"/>
</dbReference>
<dbReference type="GO" id="GO:0046330">
    <property type="term" value="P:positive regulation of JNK cascade"/>
    <property type="evidence" value="ECO:0007669"/>
    <property type="project" value="Ensembl"/>
</dbReference>
<dbReference type="Gene3D" id="1.10.533.10">
    <property type="entry name" value="Death Domain, Fas"/>
    <property type="match status" value="2"/>
</dbReference>
<keyword evidence="8" id="KW-0053">Apoptosis</keyword>
<dbReference type="InParanoid" id="F7DDL2"/>
<dbReference type="GO" id="GO:0032731">
    <property type="term" value="P:positive regulation of interleukin-1 beta production"/>
    <property type="evidence" value="ECO:0007669"/>
    <property type="project" value="Ensembl"/>
</dbReference>
<dbReference type="SMART" id="SM01289">
    <property type="entry name" value="PYRIN"/>
    <property type="match status" value="1"/>
</dbReference>
<dbReference type="GO" id="GO:0050829">
    <property type="term" value="P:defense response to Gram-negative bacterium"/>
    <property type="evidence" value="ECO:0007669"/>
    <property type="project" value="Ensembl"/>
</dbReference>
<dbReference type="GO" id="GO:0006954">
    <property type="term" value="P:inflammatory response"/>
    <property type="evidence" value="ECO:0000318"/>
    <property type="project" value="GO_Central"/>
</dbReference>
<dbReference type="GO" id="GO:0032733">
    <property type="term" value="P:positive regulation of interleukin-10 production"/>
    <property type="evidence" value="ECO:0007669"/>
    <property type="project" value="Ensembl"/>
</dbReference>
<dbReference type="GO" id="GO:0005730">
    <property type="term" value="C:nucleolus"/>
    <property type="evidence" value="ECO:0007669"/>
    <property type="project" value="Ensembl"/>
</dbReference>
<dbReference type="GeneTree" id="ENSGT00940000161873"/>
<keyword evidence="9" id="KW-0256">Endoplasmic reticulum</keyword>
<evidence type="ECO:0000313" key="19">
    <source>
        <dbReference type="Proteomes" id="UP000002279"/>
    </source>
</evidence>
<dbReference type="GO" id="GO:0002821">
    <property type="term" value="P:positive regulation of adaptive immune response"/>
    <property type="evidence" value="ECO:0007669"/>
    <property type="project" value="Ensembl"/>
</dbReference>
<dbReference type="GO" id="GO:0042104">
    <property type="term" value="P:positive regulation of activated T cell proliferation"/>
    <property type="evidence" value="ECO:0007669"/>
    <property type="project" value="Ensembl"/>
</dbReference>
<keyword evidence="10" id="KW-0391">Immunity</keyword>
<dbReference type="GO" id="GO:0072559">
    <property type="term" value="C:NLRP3 inflammasome complex"/>
    <property type="evidence" value="ECO:0000318"/>
    <property type="project" value="GO_Central"/>
</dbReference>
<dbReference type="InterPro" id="IPR011029">
    <property type="entry name" value="DEATH-like_dom_sf"/>
</dbReference>
<dbReference type="GO" id="GO:0043123">
    <property type="term" value="P:positive regulation of canonical NF-kappaB signal transduction"/>
    <property type="evidence" value="ECO:0007669"/>
    <property type="project" value="Ensembl"/>
</dbReference>
<dbReference type="GO" id="GO:0097193">
    <property type="term" value="P:intrinsic apoptotic signaling pathway"/>
    <property type="evidence" value="ECO:0000318"/>
    <property type="project" value="GO_Central"/>
</dbReference>
<dbReference type="InterPro" id="IPR033516">
    <property type="entry name" value="CARD8/ASC/NALP1_CARD"/>
</dbReference>
<dbReference type="GO" id="GO:0044546">
    <property type="term" value="P:NLRP3 inflammasome complex assembly"/>
    <property type="evidence" value="ECO:0007669"/>
    <property type="project" value="Ensembl"/>
</dbReference>
<dbReference type="GO" id="GO:0002277">
    <property type="term" value="P:myeloid dendritic cell activation involved in immune response"/>
    <property type="evidence" value="ECO:0007669"/>
    <property type="project" value="Ensembl"/>
</dbReference>
<evidence type="ECO:0000256" key="9">
    <source>
        <dbReference type="ARBA" id="ARBA00022824"/>
    </source>
</evidence>
<proteinExistence type="predicted"/>
<keyword evidence="7" id="KW-0399">Innate immunity</keyword>
<dbReference type="HOGENOM" id="CLU_113553_1_0_1"/>
<dbReference type="GO" id="GO:0005523">
    <property type="term" value="F:tropomyosin binding"/>
    <property type="evidence" value="ECO:0007669"/>
    <property type="project" value="Ensembl"/>
</dbReference>